<evidence type="ECO:0000313" key="3">
    <source>
        <dbReference type="Proteomes" id="UP000199152"/>
    </source>
</evidence>
<dbReference type="RefSeq" id="WP_091321249.1">
    <property type="nucleotide sequence ID" value="NZ_FOSW01000002.1"/>
</dbReference>
<evidence type="ECO:0000313" key="2">
    <source>
        <dbReference type="EMBL" id="SFK52466.1"/>
    </source>
</evidence>
<reference evidence="3" key="1">
    <citation type="submission" date="2016-10" db="EMBL/GenBank/DDBJ databases">
        <authorList>
            <person name="Varghese N."/>
            <person name="Submissions S."/>
        </authorList>
    </citation>
    <scope>NUCLEOTIDE SEQUENCE [LARGE SCALE GENOMIC DNA]</scope>
    <source>
        <strain evidence="3">DSM 45317</strain>
    </source>
</reference>
<protein>
    <submittedName>
        <fullName evidence="2">Uncharacterized protein</fullName>
    </submittedName>
</protein>
<dbReference type="STRING" id="504800.SAMN04488085_102110"/>
<keyword evidence="3" id="KW-1185">Reference proteome</keyword>
<feature type="compositionally biased region" description="Pro residues" evidence="1">
    <location>
        <begin position="45"/>
        <end position="59"/>
    </location>
</feature>
<gene>
    <name evidence="2" type="ORF">SAMN04488085_102110</name>
</gene>
<dbReference type="OrthoDB" id="5198405at2"/>
<dbReference type="Proteomes" id="UP000199152">
    <property type="component" value="Unassembled WGS sequence"/>
</dbReference>
<dbReference type="InParanoid" id="A0A1I4A9H0"/>
<feature type="region of interest" description="Disordered" evidence="1">
    <location>
        <begin position="1"/>
        <end position="20"/>
    </location>
</feature>
<dbReference type="EMBL" id="FOSW01000002">
    <property type="protein sequence ID" value="SFK52466.1"/>
    <property type="molecule type" value="Genomic_DNA"/>
</dbReference>
<proteinExistence type="predicted"/>
<organism evidence="2 3">
    <name type="scientific">Geodermatophilus ruber</name>
    <dbReference type="NCBI Taxonomy" id="504800"/>
    <lineage>
        <taxon>Bacteria</taxon>
        <taxon>Bacillati</taxon>
        <taxon>Actinomycetota</taxon>
        <taxon>Actinomycetes</taxon>
        <taxon>Geodermatophilales</taxon>
        <taxon>Geodermatophilaceae</taxon>
        <taxon>Geodermatophilus</taxon>
    </lineage>
</organism>
<accession>A0A1I4A9H0</accession>
<feature type="region of interest" description="Disordered" evidence="1">
    <location>
        <begin position="34"/>
        <end position="59"/>
    </location>
</feature>
<sequence length="59" mass="6101">MDTLTACPPDRTREVAGPPVRPCVAGNIGVERREIEAEPVADPGPAAPRPEPAPHPAPA</sequence>
<evidence type="ECO:0000256" key="1">
    <source>
        <dbReference type="SAM" id="MobiDB-lite"/>
    </source>
</evidence>
<dbReference type="AlphaFoldDB" id="A0A1I4A9H0"/>
<name>A0A1I4A9H0_9ACTN</name>